<dbReference type="PIRSF" id="PIRSF016557">
    <property type="entry name" value="Caps_synth_CpsB"/>
    <property type="match status" value="1"/>
</dbReference>
<dbReference type="Pfam" id="PF19567">
    <property type="entry name" value="CpsB_CapC"/>
    <property type="match status" value="1"/>
</dbReference>
<keyword evidence="3 5" id="KW-0904">Protein phosphatase</keyword>
<dbReference type="OrthoDB" id="9788539at2"/>
<dbReference type="InterPro" id="IPR016667">
    <property type="entry name" value="Caps_polysacc_synth_CpsB/CapC"/>
</dbReference>
<name>A0A429XZI3_9BACI</name>
<evidence type="ECO:0000313" key="7">
    <source>
        <dbReference type="Proteomes" id="UP000287156"/>
    </source>
</evidence>
<comment type="similarity">
    <text evidence="1 5">Belongs to the metallo-dependent hydrolases superfamily. CpsB/CapC family.</text>
</comment>
<keyword evidence="7" id="KW-1185">Reference proteome</keyword>
<dbReference type="Gene3D" id="3.20.20.140">
    <property type="entry name" value="Metal-dependent hydrolases"/>
    <property type="match status" value="1"/>
</dbReference>
<gene>
    <name evidence="6" type="ORF">D4T97_010970</name>
</gene>
<evidence type="ECO:0000313" key="6">
    <source>
        <dbReference type="EMBL" id="RST74193.1"/>
    </source>
</evidence>
<organism evidence="6 7">
    <name type="scientific">Siminovitchia acidinfaciens</name>
    <dbReference type="NCBI Taxonomy" id="2321395"/>
    <lineage>
        <taxon>Bacteria</taxon>
        <taxon>Bacillati</taxon>
        <taxon>Bacillota</taxon>
        <taxon>Bacilli</taxon>
        <taxon>Bacillales</taxon>
        <taxon>Bacillaceae</taxon>
        <taxon>Siminovitchia</taxon>
    </lineage>
</organism>
<sequence>MIDIHCHILPKVDDGPDDVRDSLEMAKMAAGEGISTIVATPHHQNGSYHNVKADIIQKTRDFNEYLKTESIDIKILPGQETRIYGELLEDFEKGEILTIAQSSMYVFVELPSSHVPRYTEQLLYDIQIKGLIPIIVHPERNSELMEQPDKLYKLVKNGAATQVTAASLTGYFGKRTQKFTEEIIEANLTHFIASDAHNTVSRSFKMAEAQELLKKKFGTDTLFMFMDNAESVVADQHIFREIPSRIKKKKSFWIF</sequence>
<accession>A0A429XZI3</accession>
<dbReference type="PANTHER" id="PTHR39181">
    <property type="entry name" value="TYROSINE-PROTEIN PHOSPHATASE YWQE"/>
    <property type="match status" value="1"/>
</dbReference>
<proteinExistence type="inferred from homology"/>
<comment type="caution">
    <text evidence="6">The sequence shown here is derived from an EMBL/GenBank/DDBJ whole genome shotgun (WGS) entry which is preliminary data.</text>
</comment>
<reference evidence="6" key="1">
    <citation type="submission" date="2018-12" db="EMBL/GenBank/DDBJ databases">
        <authorList>
            <person name="Sun L."/>
            <person name="Chen Z."/>
        </authorList>
    </citation>
    <scope>NUCLEOTIDE SEQUENCE [LARGE SCALE GENOMIC DNA]</scope>
    <source>
        <strain evidence="6">3-2-2</strain>
    </source>
</reference>
<dbReference type="EC" id="3.1.3.48" evidence="5"/>
<dbReference type="InterPro" id="IPR016195">
    <property type="entry name" value="Pol/histidinol_Pase-like"/>
</dbReference>
<dbReference type="GO" id="GO:0004725">
    <property type="term" value="F:protein tyrosine phosphatase activity"/>
    <property type="evidence" value="ECO:0007669"/>
    <property type="project" value="UniProtKB-UniRule"/>
</dbReference>
<dbReference type="RefSeq" id="WP_126050606.1">
    <property type="nucleotide sequence ID" value="NZ_QYTV02000004.1"/>
</dbReference>
<comment type="catalytic activity">
    <reaction evidence="4 5">
        <text>O-phospho-L-tyrosyl-[protein] + H2O = L-tyrosyl-[protein] + phosphate</text>
        <dbReference type="Rhea" id="RHEA:10684"/>
        <dbReference type="Rhea" id="RHEA-COMP:10136"/>
        <dbReference type="Rhea" id="RHEA-COMP:20101"/>
        <dbReference type="ChEBI" id="CHEBI:15377"/>
        <dbReference type="ChEBI" id="CHEBI:43474"/>
        <dbReference type="ChEBI" id="CHEBI:46858"/>
        <dbReference type="ChEBI" id="CHEBI:61978"/>
        <dbReference type="EC" id="3.1.3.48"/>
    </reaction>
</comment>
<evidence type="ECO:0000256" key="5">
    <source>
        <dbReference type="PIRNR" id="PIRNR016557"/>
    </source>
</evidence>
<evidence type="ECO:0000256" key="1">
    <source>
        <dbReference type="ARBA" id="ARBA00005750"/>
    </source>
</evidence>
<dbReference type="AlphaFoldDB" id="A0A429XZI3"/>
<evidence type="ECO:0000256" key="2">
    <source>
        <dbReference type="ARBA" id="ARBA00022801"/>
    </source>
</evidence>
<protein>
    <recommendedName>
        <fullName evidence="5">Tyrosine-protein phosphatase</fullName>
        <ecNumber evidence="5">3.1.3.48</ecNumber>
    </recommendedName>
</protein>
<dbReference type="EMBL" id="QYTV02000004">
    <property type="protein sequence ID" value="RST74193.1"/>
    <property type="molecule type" value="Genomic_DNA"/>
</dbReference>
<keyword evidence="2 5" id="KW-0378">Hydrolase</keyword>
<dbReference type="SUPFAM" id="SSF89550">
    <property type="entry name" value="PHP domain-like"/>
    <property type="match status" value="1"/>
</dbReference>
<evidence type="ECO:0000256" key="3">
    <source>
        <dbReference type="ARBA" id="ARBA00022912"/>
    </source>
</evidence>
<dbReference type="Proteomes" id="UP000287156">
    <property type="component" value="Unassembled WGS sequence"/>
</dbReference>
<dbReference type="GO" id="GO:0030145">
    <property type="term" value="F:manganese ion binding"/>
    <property type="evidence" value="ECO:0007669"/>
    <property type="project" value="UniProtKB-UniRule"/>
</dbReference>
<evidence type="ECO:0000256" key="4">
    <source>
        <dbReference type="ARBA" id="ARBA00051722"/>
    </source>
</evidence>
<dbReference type="PANTHER" id="PTHR39181:SF1">
    <property type="entry name" value="TYROSINE-PROTEIN PHOSPHATASE YWQE"/>
    <property type="match status" value="1"/>
</dbReference>